<protein>
    <submittedName>
        <fullName evidence="2">HK97 family phage portal protein</fullName>
    </submittedName>
</protein>
<feature type="compositionally biased region" description="Basic and acidic residues" evidence="1">
    <location>
        <begin position="404"/>
        <end position="419"/>
    </location>
</feature>
<evidence type="ECO:0000313" key="3">
    <source>
        <dbReference type="Proteomes" id="UP000072794"/>
    </source>
</evidence>
<proteinExistence type="predicted"/>
<dbReference type="NCBIfam" id="TIGR01537">
    <property type="entry name" value="portal_HK97"/>
    <property type="match status" value="1"/>
</dbReference>
<evidence type="ECO:0000313" key="2">
    <source>
        <dbReference type="EMBL" id="CYU90068.1"/>
    </source>
</evidence>
<sequence>MGWLNNFFGFFARDGTVKKVSRKELEAAVRRSGQRVQFMEFALQMCIDKIANSLSLANYETYNKGKIQKGDIWYRFNYEPNQNQTQNEFLAALIGQMVKNSDGALVLMHNGEFILAESFEIDRKAFRQNVYKNITVAGGLQLNAVYQEEDVLHFTMNDSKVKGYLDDLYSEYGKLIGGAIRNYNRGNALKLGLNIGTLFDHQYGGNVVEVDEDGNETTEADLIIDEMYEKRFAAVLSDEDSITPLEEGLEISSLVQTSANTKSGAVTTRDISDVIMDVVHYAADAFSIPRGIMKGDVADAEAIRDNFVNFGVRPWADAIETEINRKLYRQKHLAVGSKFKIQTNTILVYSAEKFAAAGEALFRIGALSTNELRDKLGEEPIDEPWANQYFVSLNYARADGSGDNQKKGEKETSDKTNSV</sequence>
<accession>A0A0Z8G0S6</accession>
<dbReference type="AlphaFoldDB" id="A0A0Z8G0S6"/>
<dbReference type="EMBL" id="FIHA01000022">
    <property type="protein sequence ID" value="CYU90068.1"/>
    <property type="molecule type" value="Genomic_DNA"/>
</dbReference>
<dbReference type="Proteomes" id="UP000072794">
    <property type="component" value="Unassembled WGS sequence"/>
</dbReference>
<organism evidence="2 3">
    <name type="scientific">Streptococcus suis</name>
    <dbReference type="NCBI Taxonomy" id="1307"/>
    <lineage>
        <taxon>Bacteria</taxon>
        <taxon>Bacillati</taxon>
        <taxon>Bacillota</taxon>
        <taxon>Bacilli</taxon>
        <taxon>Lactobacillales</taxon>
        <taxon>Streptococcaceae</taxon>
        <taxon>Streptococcus</taxon>
    </lineage>
</organism>
<dbReference type="Pfam" id="PF04860">
    <property type="entry name" value="Phage_portal"/>
    <property type="match status" value="1"/>
</dbReference>
<dbReference type="InterPro" id="IPR006427">
    <property type="entry name" value="Portal_HK97"/>
</dbReference>
<dbReference type="RefSeq" id="WP_044775842.1">
    <property type="nucleotide sequence ID" value="NZ_CEDY01000004.1"/>
</dbReference>
<dbReference type="InterPro" id="IPR006944">
    <property type="entry name" value="Phage/GTA_portal"/>
</dbReference>
<name>A0A0Z8G0S6_STRSU</name>
<gene>
    <name evidence="2" type="ORF">ERS132414_01233</name>
</gene>
<evidence type="ECO:0000256" key="1">
    <source>
        <dbReference type="SAM" id="MobiDB-lite"/>
    </source>
</evidence>
<reference evidence="2 3" key="1">
    <citation type="submission" date="2016-02" db="EMBL/GenBank/DDBJ databases">
        <authorList>
            <consortium name="Pathogen Informatics"/>
        </authorList>
    </citation>
    <scope>NUCLEOTIDE SEQUENCE [LARGE SCALE GENOMIC DNA]</scope>
    <source>
        <strain evidence="2 3">LSS52</strain>
    </source>
</reference>
<feature type="region of interest" description="Disordered" evidence="1">
    <location>
        <begin position="399"/>
        <end position="419"/>
    </location>
</feature>